<reference evidence="2 3" key="1">
    <citation type="submission" date="2015-07" db="EMBL/GenBank/DDBJ databases">
        <title>The genome of Melipona quadrifasciata.</title>
        <authorList>
            <person name="Pan H."/>
            <person name="Kapheim K."/>
        </authorList>
    </citation>
    <scope>NUCLEOTIDE SEQUENCE [LARGE SCALE GENOMIC DNA]</scope>
    <source>
        <strain evidence="2">0111107301</strain>
        <tissue evidence="2">Whole body</tissue>
    </source>
</reference>
<evidence type="ECO:0000313" key="3">
    <source>
        <dbReference type="Proteomes" id="UP000053105"/>
    </source>
</evidence>
<dbReference type="AlphaFoldDB" id="A0A0M9ACC2"/>
<keyword evidence="3" id="KW-1185">Reference proteome</keyword>
<evidence type="ECO:0000313" key="2">
    <source>
        <dbReference type="EMBL" id="KOX80946.1"/>
    </source>
</evidence>
<dbReference type="EMBL" id="KQ435694">
    <property type="protein sequence ID" value="KOX80946.1"/>
    <property type="molecule type" value="Genomic_DNA"/>
</dbReference>
<proteinExistence type="predicted"/>
<dbReference type="OrthoDB" id="10652404at2759"/>
<protein>
    <submittedName>
        <fullName evidence="2">Uncharacterized protein</fullName>
    </submittedName>
</protein>
<keyword evidence="1" id="KW-0812">Transmembrane</keyword>
<sequence length="314" mass="36573">MSPPMVSDPFPNRTTIVKYLLLQMRPLVCPTDVFGNWSQQLLQKRDVPLVARTLAQSVFPRVQVPERRGPRHVVPLVQKIKGQFKWHRSVQLACLAKRERVVDEVSTIRRAELGVIVQQSSNDRRPHLLRYLKILKRPVVIHAPAHETHQYSNDPRRKVDNFLRNKPARVNAKRVTSSKVQSKSTALLENTRFPNGHSRYSASHRIFPYANFHDYTTKKRVVTERFKMKASSEDGRYGGWTINSKVTFKKDFKSLDEIIFGWDKFNSVMLFVFMLLFLIWAVTFFVSYNMYSATDHGHSTDHDHNHGSHGNWNH</sequence>
<keyword evidence="1" id="KW-0472">Membrane</keyword>
<evidence type="ECO:0000256" key="1">
    <source>
        <dbReference type="SAM" id="Phobius"/>
    </source>
</evidence>
<accession>A0A0M9ACC2</accession>
<dbReference type="Proteomes" id="UP000053105">
    <property type="component" value="Unassembled WGS sequence"/>
</dbReference>
<keyword evidence="1" id="KW-1133">Transmembrane helix</keyword>
<feature type="transmembrane region" description="Helical" evidence="1">
    <location>
        <begin position="268"/>
        <end position="291"/>
    </location>
</feature>
<name>A0A0M9ACC2_9HYME</name>
<gene>
    <name evidence="2" type="ORF">WN51_00864</name>
</gene>
<organism evidence="2 3">
    <name type="scientific">Melipona quadrifasciata</name>
    <dbReference type="NCBI Taxonomy" id="166423"/>
    <lineage>
        <taxon>Eukaryota</taxon>
        <taxon>Metazoa</taxon>
        <taxon>Ecdysozoa</taxon>
        <taxon>Arthropoda</taxon>
        <taxon>Hexapoda</taxon>
        <taxon>Insecta</taxon>
        <taxon>Pterygota</taxon>
        <taxon>Neoptera</taxon>
        <taxon>Endopterygota</taxon>
        <taxon>Hymenoptera</taxon>
        <taxon>Apocrita</taxon>
        <taxon>Aculeata</taxon>
        <taxon>Apoidea</taxon>
        <taxon>Anthophila</taxon>
        <taxon>Apidae</taxon>
        <taxon>Melipona</taxon>
    </lineage>
</organism>